<dbReference type="Proteomes" id="UP001066276">
    <property type="component" value="Chromosome 5"/>
</dbReference>
<organism evidence="1 2">
    <name type="scientific">Pleurodeles waltl</name>
    <name type="common">Iberian ribbed newt</name>
    <dbReference type="NCBI Taxonomy" id="8319"/>
    <lineage>
        <taxon>Eukaryota</taxon>
        <taxon>Metazoa</taxon>
        <taxon>Chordata</taxon>
        <taxon>Craniata</taxon>
        <taxon>Vertebrata</taxon>
        <taxon>Euteleostomi</taxon>
        <taxon>Amphibia</taxon>
        <taxon>Batrachia</taxon>
        <taxon>Caudata</taxon>
        <taxon>Salamandroidea</taxon>
        <taxon>Salamandridae</taxon>
        <taxon>Pleurodelinae</taxon>
        <taxon>Pleurodeles</taxon>
    </lineage>
</organism>
<keyword evidence="2" id="KW-1185">Reference proteome</keyword>
<accession>A0AAV7RCC4</accession>
<comment type="caution">
    <text evidence="1">The sequence shown here is derived from an EMBL/GenBank/DDBJ whole genome shotgun (WGS) entry which is preliminary data.</text>
</comment>
<dbReference type="AlphaFoldDB" id="A0AAV7RCC4"/>
<evidence type="ECO:0000313" key="2">
    <source>
        <dbReference type="Proteomes" id="UP001066276"/>
    </source>
</evidence>
<sequence length="100" mass="11281">MKTKRAAHRAMSEVLHTNRQNVGRLETKCARRHSPTRCGNLPTGRNLKVTTAHCLEAQNNGIQNRNAGREGRLDGEKRKNISFGRTDVTSYKIKFGVNHL</sequence>
<name>A0AAV7RCC4_PLEWA</name>
<gene>
    <name evidence="1" type="ORF">NDU88_003247</name>
</gene>
<protein>
    <submittedName>
        <fullName evidence="1">Uncharacterized protein</fullName>
    </submittedName>
</protein>
<proteinExistence type="predicted"/>
<reference evidence="1" key="1">
    <citation type="journal article" date="2022" name="bioRxiv">
        <title>Sequencing and chromosome-scale assembly of the giantPleurodeles waltlgenome.</title>
        <authorList>
            <person name="Brown T."/>
            <person name="Elewa A."/>
            <person name="Iarovenko S."/>
            <person name="Subramanian E."/>
            <person name="Araus A.J."/>
            <person name="Petzold A."/>
            <person name="Susuki M."/>
            <person name="Suzuki K.-i.T."/>
            <person name="Hayashi T."/>
            <person name="Toyoda A."/>
            <person name="Oliveira C."/>
            <person name="Osipova E."/>
            <person name="Leigh N.D."/>
            <person name="Simon A."/>
            <person name="Yun M.H."/>
        </authorList>
    </citation>
    <scope>NUCLEOTIDE SEQUENCE</scope>
    <source>
        <strain evidence="1">20211129_DDA</strain>
        <tissue evidence="1">Liver</tissue>
    </source>
</reference>
<evidence type="ECO:0000313" key="1">
    <source>
        <dbReference type="EMBL" id="KAJ1150456.1"/>
    </source>
</evidence>
<dbReference type="EMBL" id="JANPWB010000009">
    <property type="protein sequence ID" value="KAJ1150456.1"/>
    <property type="molecule type" value="Genomic_DNA"/>
</dbReference>